<feature type="transmembrane region" description="Helical" evidence="2">
    <location>
        <begin position="283"/>
        <end position="304"/>
    </location>
</feature>
<feature type="transmembrane region" description="Helical" evidence="2">
    <location>
        <begin position="324"/>
        <end position="344"/>
    </location>
</feature>
<name>A0ABY2BJW7_9ACTN</name>
<keyword evidence="2" id="KW-1133">Transmembrane helix</keyword>
<proteinExistence type="predicted"/>
<keyword evidence="2" id="KW-0812">Transmembrane</keyword>
<feature type="transmembrane region" description="Helical" evidence="2">
    <location>
        <begin position="255"/>
        <end position="276"/>
    </location>
</feature>
<keyword evidence="4" id="KW-1185">Reference proteome</keyword>
<dbReference type="Proteomes" id="UP000295818">
    <property type="component" value="Unassembled WGS sequence"/>
</dbReference>
<feature type="transmembrane region" description="Helical" evidence="2">
    <location>
        <begin position="104"/>
        <end position="122"/>
    </location>
</feature>
<protein>
    <submittedName>
        <fullName evidence="3">Uncharacterized protein</fullName>
    </submittedName>
</protein>
<keyword evidence="2" id="KW-0472">Membrane</keyword>
<evidence type="ECO:0000256" key="1">
    <source>
        <dbReference type="SAM" id="MobiDB-lite"/>
    </source>
</evidence>
<feature type="transmembrane region" description="Helical" evidence="2">
    <location>
        <begin position="35"/>
        <end position="53"/>
    </location>
</feature>
<feature type="transmembrane region" description="Helical" evidence="2">
    <location>
        <begin position="73"/>
        <end position="92"/>
    </location>
</feature>
<evidence type="ECO:0000313" key="3">
    <source>
        <dbReference type="EMBL" id="TCO22910.1"/>
    </source>
</evidence>
<dbReference type="EMBL" id="SLWM01000006">
    <property type="protein sequence ID" value="TCO22910.1"/>
    <property type="molecule type" value="Genomic_DNA"/>
</dbReference>
<gene>
    <name evidence="3" type="ORF">EV644_106218</name>
</gene>
<feature type="region of interest" description="Disordered" evidence="1">
    <location>
        <begin position="695"/>
        <end position="716"/>
    </location>
</feature>
<feature type="transmembrane region" description="Helical" evidence="2">
    <location>
        <begin position="134"/>
        <end position="153"/>
    </location>
</feature>
<evidence type="ECO:0000256" key="2">
    <source>
        <dbReference type="SAM" id="Phobius"/>
    </source>
</evidence>
<comment type="caution">
    <text evidence="3">The sequence shown here is derived from an EMBL/GenBank/DDBJ whole genome shotgun (WGS) entry which is preliminary data.</text>
</comment>
<accession>A0ABY2BJW7</accession>
<evidence type="ECO:0000313" key="4">
    <source>
        <dbReference type="Proteomes" id="UP000295818"/>
    </source>
</evidence>
<organism evidence="3 4">
    <name type="scientific">Kribbella orskensis</name>
    <dbReference type="NCBI Taxonomy" id="2512216"/>
    <lineage>
        <taxon>Bacteria</taxon>
        <taxon>Bacillati</taxon>
        <taxon>Actinomycetota</taxon>
        <taxon>Actinomycetes</taxon>
        <taxon>Propionibacteriales</taxon>
        <taxon>Kribbellaceae</taxon>
        <taxon>Kribbella</taxon>
    </lineage>
</organism>
<feature type="transmembrane region" description="Helical" evidence="2">
    <location>
        <begin position="356"/>
        <end position="377"/>
    </location>
</feature>
<sequence length="979" mass="100538">MPLRDLPTESKAAAALLRTEELEHRRTLRRTQWQSAALGCLIVAATLAVLIPGSASTGCYLWRATTQPVSGRGAALAVPVTVLALLLADRLCADRIWLRPQVRGWGAVALVVVTGTAWVGLATQGRTGCSTSPAVIGVVVCGALASSIAAFWATRSPAPPALLAAPSDVTENSSGEPLDQTELRAAFLRLSPVAENSADLRTTIEPILTGTLAALLLASTVLPWRDLLDPVALGPTGSEAGVARVQLWEIPSAEAWAVVLAVTALATLCAAVATLIVPKPAHLVLRVSAVATGAVVVAGILSALAQLPPRLSDGVGYRVGVGAWLALAFGVLLLALGVTATAFSVRRRAPGWSLRLVLVAVTGLVAVAAGLFVPAAAAPEYRPVVAAGAPHRLLDLQGGQMVDRLGMRVAIGTSDPLDSIAGTLDGTPGQWLLGRTGSEGSTLFEYRDGVALPRVALSHGVTPPALLGVTDNRMVLLAGGPGNRPWAVLSVPLTLVAADISLSHKNADGSYYVTPDVDVLATGQGPALTHRNADRSVVIWGSTSTWQIPANEFRRGMVLKDYLVDPGPGGPGNEVSTGPDGTTAWRTGQTGLALLRPGGVPQQLTGVAPAGCLLSKDAASSSLTVEAFAVDVRGNLWLGGSSPTSVITPDGVLREVPAGPAGVDSIEARPDGSVLLGVSPGGGDQILEITDAADSAGSYPAAPEPAARCDRRKPADGNTQYRATVLPTVQPAEPSVTAEGQPGKAIPGTGMQLGLDAHGKLIRLRVPNAAHAWAPDGLGGVWWTVASRSNPSAEVAVHWTAAGAEAVRDPRPVAPNQRGEFAAAAGGRLVTAISGQFYNFYGPGPQVNRIQLKGALKQDGLVQLGSGDAAMVLGERLVHVSHDGKATTLLGGATSGWPITATGVAADQWTTDGNWFAGPDGKLWGYDGSHLVRVDGPGKVTVIAGPAQGVPQAADQVTVIGKSLYFELGTDVVRLEPTR</sequence>
<reference evidence="3 4" key="1">
    <citation type="journal article" date="2015" name="Stand. Genomic Sci.">
        <title>Genomic Encyclopedia of Bacterial and Archaeal Type Strains, Phase III: the genomes of soil and plant-associated and newly described type strains.</title>
        <authorList>
            <person name="Whitman W.B."/>
            <person name="Woyke T."/>
            <person name="Klenk H.P."/>
            <person name="Zhou Y."/>
            <person name="Lilburn T.G."/>
            <person name="Beck B.J."/>
            <person name="De Vos P."/>
            <person name="Vandamme P."/>
            <person name="Eisen J.A."/>
            <person name="Garrity G."/>
            <person name="Hugenholtz P."/>
            <person name="Kyrpides N.C."/>
        </authorList>
    </citation>
    <scope>NUCLEOTIDE SEQUENCE [LARGE SCALE GENOMIC DNA]</scope>
    <source>
        <strain evidence="3 4">VKM Ac-2538</strain>
    </source>
</reference>